<gene>
    <name evidence="1" type="ORF">Pint_26223</name>
</gene>
<sequence>MAKKVRICFSKFNQIAFSLQMADKTKKIKERLDRIYNARPPYLNERFIDEKRVVNLERETHSFVHIEKVIGRDDEKNDLIQLLLGSNDDENVSVISIYGLRGLGKITLAQLIYNNENIIRYFQLRIWVCVSDEFNVKLIIEKIIKSVTDKEPEKLELDQLQKKLREEIEGKYLFWMTYGMRIPINGTN</sequence>
<comment type="caution">
    <text evidence="1">The sequence shown here is derived from an EMBL/GenBank/DDBJ whole genome shotgun (WGS) entry which is preliminary data.</text>
</comment>
<proteinExistence type="predicted"/>
<dbReference type="Proteomes" id="UP001163603">
    <property type="component" value="Chromosome 7"/>
</dbReference>
<reference evidence="2" key="1">
    <citation type="journal article" date="2023" name="G3 (Bethesda)">
        <title>Genome assembly and association tests identify interacting loci associated with vigor, precocity, and sex in interspecific pistachio rootstocks.</title>
        <authorList>
            <person name="Palmer W."/>
            <person name="Jacygrad E."/>
            <person name="Sagayaradj S."/>
            <person name="Cavanaugh K."/>
            <person name="Han R."/>
            <person name="Bertier L."/>
            <person name="Beede B."/>
            <person name="Kafkas S."/>
            <person name="Golino D."/>
            <person name="Preece J."/>
            <person name="Michelmore R."/>
        </authorList>
    </citation>
    <scope>NUCLEOTIDE SEQUENCE [LARGE SCALE GENOMIC DNA]</scope>
</reference>
<keyword evidence="2" id="KW-1185">Reference proteome</keyword>
<name>A0ACC0YD41_9ROSI</name>
<evidence type="ECO:0000313" key="1">
    <source>
        <dbReference type="EMBL" id="KAJ0035030.1"/>
    </source>
</evidence>
<protein>
    <submittedName>
        <fullName evidence="1">Uncharacterized protein</fullName>
    </submittedName>
</protein>
<evidence type="ECO:0000313" key="2">
    <source>
        <dbReference type="Proteomes" id="UP001163603"/>
    </source>
</evidence>
<organism evidence="1 2">
    <name type="scientific">Pistacia integerrima</name>
    <dbReference type="NCBI Taxonomy" id="434235"/>
    <lineage>
        <taxon>Eukaryota</taxon>
        <taxon>Viridiplantae</taxon>
        <taxon>Streptophyta</taxon>
        <taxon>Embryophyta</taxon>
        <taxon>Tracheophyta</taxon>
        <taxon>Spermatophyta</taxon>
        <taxon>Magnoliopsida</taxon>
        <taxon>eudicotyledons</taxon>
        <taxon>Gunneridae</taxon>
        <taxon>Pentapetalae</taxon>
        <taxon>rosids</taxon>
        <taxon>malvids</taxon>
        <taxon>Sapindales</taxon>
        <taxon>Anacardiaceae</taxon>
        <taxon>Pistacia</taxon>
    </lineage>
</organism>
<dbReference type="EMBL" id="CM047742">
    <property type="protein sequence ID" value="KAJ0035030.1"/>
    <property type="molecule type" value="Genomic_DNA"/>
</dbReference>
<accession>A0ACC0YD41</accession>